<keyword evidence="3" id="KW-1185">Reference proteome</keyword>
<name>A0A8R7UG72_TRIUA</name>
<evidence type="ECO:0000313" key="3">
    <source>
        <dbReference type="Proteomes" id="UP000015106"/>
    </source>
</evidence>
<dbReference type="AlphaFoldDB" id="A0A8R7UG72"/>
<evidence type="ECO:0000313" key="2">
    <source>
        <dbReference type="EnsemblPlants" id="TuG1812G0500000995.01.T01.cds246590"/>
    </source>
</evidence>
<dbReference type="EnsemblPlants" id="TuG1812G0500000995.01.T01">
    <property type="protein sequence ID" value="TuG1812G0500000995.01.T01.cds246590"/>
    <property type="gene ID" value="TuG1812G0500000995.01"/>
</dbReference>
<reference evidence="3" key="1">
    <citation type="journal article" date="2013" name="Nature">
        <title>Draft genome of the wheat A-genome progenitor Triticum urartu.</title>
        <authorList>
            <person name="Ling H.Q."/>
            <person name="Zhao S."/>
            <person name="Liu D."/>
            <person name="Wang J."/>
            <person name="Sun H."/>
            <person name="Zhang C."/>
            <person name="Fan H."/>
            <person name="Li D."/>
            <person name="Dong L."/>
            <person name="Tao Y."/>
            <person name="Gao C."/>
            <person name="Wu H."/>
            <person name="Li Y."/>
            <person name="Cui Y."/>
            <person name="Guo X."/>
            <person name="Zheng S."/>
            <person name="Wang B."/>
            <person name="Yu K."/>
            <person name="Liang Q."/>
            <person name="Yang W."/>
            <person name="Lou X."/>
            <person name="Chen J."/>
            <person name="Feng M."/>
            <person name="Jian J."/>
            <person name="Zhang X."/>
            <person name="Luo G."/>
            <person name="Jiang Y."/>
            <person name="Liu J."/>
            <person name="Wang Z."/>
            <person name="Sha Y."/>
            <person name="Zhang B."/>
            <person name="Wu H."/>
            <person name="Tang D."/>
            <person name="Shen Q."/>
            <person name="Xue P."/>
            <person name="Zou S."/>
            <person name="Wang X."/>
            <person name="Liu X."/>
            <person name="Wang F."/>
            <person name="Yang Y."/>
            <person name="An X."/>
            <person name="Dong Z."/>
            <person name="Zhang K."/>
            <person name="Zhang X."/>
            <person name="Luo M.C."/>
            <person name="Dvorak J."/>
            <person name="Tong Y."/>
            <person name="Wang J."/>
            <person name="Yang H."/>
            <person name="Li Z."/>
            <person name="Wang D."/>
            <person name="Zhang A."/>
            <person name="Wang J."/>
        </authorList>
    </citation>
    <scope>NUCLEOTIDE SEQUENCE</scope>
    <source>
        <strain evidence="3">cv. G1812</strain>
    </source>
</reference>
<sequence length="93" mass="10038">MKLTRLASPALLRPLHRAAARDRAPRPLALTSPGPASPRPSAHLVLPLSRPAAAHRPGQGPLCEAPPSTHDMFRPVAPMRPDACFFFTNEFAN</sequence>
<proteinExistence type="predicted"/>
<reference evidence="2" key="3">
    <citation type="submission" date="2022-06" db="UniProtKB">
        <authorList>
            <consortium name="EnsemblPlants"/>
        </authorList>
    </citation>
    <scope>IDENTIFICATION</scope>
</reference>
<dbReference type="Proteomes" id="UP000015106">
    <property type="component" value="Chromosome 5"/>
</dbReference>
<protein>
    <submittedName>
        <fullName evidence="2">Uncharacterized protein</fullName>
    </submittedName>
</protein>
<accession>A0A8R7UG72</accession>
<reference evidence="2" key="2">
    <citation type="submission" date="2018-03" db="EMBL/GenBank/DDBJ databases">
        <title>The Triticum urartu genome reveals the dynamic nature of wheat genome evolution.</title>
        <authorList>
            <person name="Ling H."/>
            <person name="Ma B."/>
            <person name="Shi X."/>
            <person name="Liu H."/>
            <person name="Dong L."/>
            <person name="Sun H."/>
            <person name="Cao Y."/>
            <person name="Gao Q."/>
            <person name="Zheng S."/>
            <person name="Li Y."/>
            <person name="Yu Y."/>
            <person name="Du H."/>
            <person name="Qi M."/>
            <person name="Li Y."/>
            <person name="Yu H."/>
            <person name="Cui Y."/>
            <person name="Wang N."/>
            <person name="Chen C."/>
            <person name="Wu H."/>
            <person name="Zhao Y."/>
            <person name="Zhang J."/>
            <person name="Li Y."/>
            <person name="Zhou W."/>
            <person name="Zhang B."/>
            <person name="Hu W."/>
            <person name="Eijk M."/>
            <person name="Tang J."/>
            <person name="Witsenboer H."/>
            <person name="Zhao S."/>
            <person name="Li Z."/>
            <person name="Zhang A."/>
            <person name="Wang D."/>
            <person name="Liang C."/>
        </authorList>
    </citation>
    <scope>NUCLEOTIDE SEQUENCE [LARGE SCALE GENOMIC DNA]</scope>
    <source>
        <strain evidence="2">cv. G1812</strain>
    </source>
</reference>
<evidence type="ECO:0000256" key="1">
    <source>
        <dbReference type="SAM" id="MobiDB-lite"/>
    </source>
</evidence>
<organism evidence="2 3">
    <name type="scientific">Triticum urartu</name>
    <name type="common">Red wild einkorn</name>
    <name type="synonym">Crithodium urartu</name>
    <dbReference type="NCBI Taxonomy" id="4572"/>
    <lineage>
        <taxon>Eukaryota</taxon>
        <taxon>Viridiplantae</taxon>
        <taxon>Streptophyta</taxon>
        <taxon>Embryophyta</taxon>
        <taxon>Tracheophyta</taxon>
        <taxon>Spermatophyta</taxon>
        <taxon>Magnoliopsida</taxon>
        <taxon>Liliopsida</taxon>
        <taxon>Poales</taxon>
        <taxon>Poaceae</taxon>
        <taxon>BOP clade</taxon>
        <taxon>Pooideae</taxon>
        <taxon>Triticodae</taxon>
        <taxon>Triticeae</taxon>
        <taxon>Triticinae</taxon>
        <taxon>Triticum</taxon>
    </lineage>
</organism>
<feature type="region of interest" description="Disordered" evidence="1">
    <location>
        <begin position="14"/>
        <end position="69"/>
    </location>
</feature>
<dbReference type="Gramene" id="TuG1812G0500000995.01.T01">
    <property type="protein sequence ID" value="TuG1812G0500000995.01.T01.cds246590"/>
    <property type="gene ID" value="TuG1812G0500000995.01"/>
</dbReference>